<sequence length="123" mass="13674">MDSPSNTLPTPSSDICAIASPMDANDTGTYSAVRTISTPLFKTISSCVSHSQRRKSKNFQADTETFISQLRNTIRFDNSETNEINISDDVLLYESGCDDESEDNVQERLFPNLEDIGVRKSTE</sequence>
<reference evidence="1" key="1">
    <citation type="submission" date="2021-06" db="EMBL/GenBank/DDBJ databases">
        <authorList>
            <person name="Kallberg Y."/>
            <person name="Tangrot J."/>
            <person name="Rosling A."/>
        </authorList>
    </citation>
    <scope>NUCLEOTIDE SEQUENCE</scope>
    <source>
        <strain evidence="1">IA702</strain>
    </source>
</reference>
<evidence type="ECO:0000313" key="2">
    <source>
        <dbReference type="Proteomes" id="UP000789572"/>
    </source>
</evidence>
<comment type="caution">
    <text evidence="1">The sequence shown here is derived from an EMBL/GenBank/DDBJ whole genome shotgun (WGS) entry which is preliminary data.</text>
</comment>
<organism evidence="1 2">
    <name type="scientific">Paraglomus occultum</name>
    <dbReference type="NCBI Taxonomy" id="144539"/>
    <lineage>
        <taxon>Eukaryota</taxon>
        <taxon>Fungi</taxon>
        <taxon>Fungi incertae sedis</taxon>
        <taxon>Mucoromycota</taxon>
        <taxon>Glomeromycotina</taxon>
        <taxon>Glomeromycetes</taxon>
        <taxon>Paraglomerales</taxon>
        <taxon>Paraglomeraceae</taxon>
        <taxon>Paraglomus</taxon>
    </lineage>
</organism>
<dbReference type="OrthoDB" id="10374939at2759"/>
<dbReference type="EMBL" id="CAJVPJ010000758">
    <property type="protein sequence ID" value="CAG8554480.1"/>
    <property type="molecule type" value="Genomic_DNA"/>
</dbReference>
<dbReference type="AlphaFoldDB" id="A0A9N9FSH9"/>
<name>A0A9N9FSH9_9GLOM</name>
<evidence type="ECO:0000313" key="1">
    <source>
        <dbReference type="EMBL" id="CAG8554480.1"/>
    </source>
</evidence>
<proteinExistence type="predicted"/>
<dbReference type="Proteomes" id="UP000789572">
    <property type="component" value="Unassembled WGS sequence"/>
</dbReference>
<accession>A0A9N9FSH9</accession>
<keyword evidence="2" id="KW-1185">Reference proteome</keyword>
<protein>
    <submittedName>
        <fullName evidence="1">3975_t:CDS:1</fullName>
    </submittedName>
</protein>
<gene>
    <name evidence="1" type="ORF">POCULU_LOCUS5191</name>
</gene>